<dbReference type="PANTHER" id="PTHR43794:SF11">
    <property type="entry name" value="AMIDOHYDROLASE-RELATED DOMAIN-CONTAINING PROTEIN"/>
    <property type="match status" value="1"/>
</dbReference>
<dbReference type="InterPro" id="IPR032466">
    <property type="entry name" value="Metal_Hydrolase"/>
</dbReference>
<evidence type="ECO:0000259" key="4">
    <source>
        <dbReference type="Pfam" id="PF01979"/>
    </source>
</evidence>
<evidence type="ECO:0000313" key="5">
    <source>
        <dbReference type="EMBL" id="VAW84616.1"/>
    </source>
</evidence>
<keyword evidence="2 5" id="KW-0378">Hydrolase</keyword>
<dbReference type="GO" id="GO:0050270">
    <property type="term" value="F:S-adenosylhomocysteine deaminase activity"/>
    <property type="evidence" value="ECO:0007669"/>
    <property type="project" value="UniProtKB-EC"/>
</dbReference>
<dbReference type="SUPFAM" id="SSF51338">
    <property type="entry name" value="Composite domain of metallo-dependent hydrolases"/>
    <property type="match status" value="1"/>
</dbReference>
<evidence type="ECO:0000256" key="3">
    <source>
        <dbReference type="ARBA" id="ARBA00022833"/>
    </source>
</evidence>
<organism evidence="5">
    <name type="scientific">hydrothermal vent metagenome</name>
    <dbReference type="NCBI Taxonomy" id="652676"/>
    <lineage>
        <taxon>unclassified sequences</taxon>
        <taxon>metagenomes</taxon>
        <taxon>ecological metagenomes</taxon>
    </lineage>
</organism>
<sequence>MEHVNSIIHAKWIIPVEPDQTVYENHSMTIKNGRIHSILPTDETIKKYTSQEITTLSEHALIPGFVNTHTHAAMSLFRGLADDLPLMTWLNEHIWPAEAAWVNYDFVQDGTQLAIAEMLRSGTTCFSDMYFFPDEVARAASEYGIRAAVGIILIDFPTIWAKDTDEYFQKGLDVREYYRNDPLISFTFAPHAPYTVSDEPLKRTKKLSEELNLPIHIHVQETEDEIAQSMTQHNERPLKRLVKLDLLSPKLLAVHMTQLTSTEIEQLAINGCHVIHCPESNLKLASGFCPVVELMKANVNVALGTDSAASNNDLCMLSEMRTAALLAKAVAKDAAALPAHSALRMATLNGAKALGLENEIGSLILGKAADMVAINLGELESQPVYDPISQIVYTANRNQVTDVWVAGKTLLKNRTLTTMDITEIKDKTIQWKNKIAAACR</sequence>
<accession>A0A3B0ZVL0</accession>
<protein>
    <submittedName>
        <fullName evidence="5">S-adenosylhomocysteine deaminase Methylthioadenosine deaminase</fullName>
        <ecNumber evidence="5">3.5.4.28</ecNumber>
    </submittedName>
</protein>
<evidence type="ECO:0000256" key="1">
    <source>
        <dbReference type="ARBA" id="ARBA00022723"/>
    </source>
</evidence>
<dbReference type="SUPFAM" id="SSF51556">
    <property type="entry name" value="Metallo-dependent hydrolases"/>
    <property type="match status" value="1"/>
</dbReference>
<dbReference type="PANTHER" id="PTHR43794">
    <property type="entry name" value="AMINOHYDROLASE SSNA-RELATED"/>
    <property type="match status" value="1"/>
</dbReference>
<keyword evidence="1" id="KW-0479">Metal-binding</keyword>
<proteinExistence type="inferred from homology"/>
<dbReference type="Gene3D" id="3.20.20.140">
    <property type="entry name" value="Metal-dependent hydrolases"/>
    <property type="match status" value="1"/>
</dbReference>
<feature type="domain" description="Amidohydrolase-related" evidence="4">
    <location>
        <begin position="61"/>
        <end position="409"/>
    </location>
</feature>
<dbReference type="InterPro" id="IPR006680">
    <property type="entry name" value="Amidohydro-rel"/>
</dbReference>
<dbReference type="EC" id="3.5.4.28" evidence="5"/>
<dbReference type="NCBIfam" id="NF006549">
    <property type="entry name" value="PRK09045.1"/>
    <property type="match status" value="1"/>
</dbReference>
<dbReference type="HAMAP" id="MF_01281">
    <property type="entry name" value="MTA_SAH_deamin"/>
    <property type="match status" value="1"/>
</dbReference>
<dbReference type="EMBL" id="UOFO01000048">
    <property type="protein sequence ID" value="VAW84616.1"/>
    <property type="molecule type" value="Genomic_DNA"/>
</dbReference>
<keyword evidence="3" id="KW-0862">Zinc</keyword>
<name>A0A3B0ZVL0_9ZZZZ</name>
<dbReference type="CDD" id="cd01298">
    <property type="entry name" value="ATZ_TRZ_like"/>
    <property type="match status" value="1"/>
</dbReference>
<dbReference type="InterPro" id="IPR050287">
    <property type="entry name" value="MTA/SAH_deaminase"/>
</dbReference>
<dbReference type="GO" id="GO:0046872">
    <property type="term" value="F:metal ion binding"/>
    <property type="evidence" value="ECO:0007669"/>
    <property type="project" value="UniProtKB-KW"/>
</dbReference>
<reference evidence="5" key="1">
    <citation type="submission" date="2018-06" db="EMBL/GenBank/DDBJ databases">
        <authorList>
            <person name="Zhirakovskaya E."/>
        </authorList>
    </citation>
    <scope>NUCLEOTIDE SEQUENCE</scope>
</reference>
<dbReference type="Pfam" id="PF01979">
    <property type="entry name" value="Amidohydro_1"/>
    <property type="match status" value="1"/>
</dbReference>
<dbReference type="AlphaFoldDB" id="A0A3B0ZVL0"/>
<dbReference type="InterPro" id="IPR011059">
    <property type="entry name" value="Metal-dep_hydrolase_composite"/>
</dbReference>
<dbReference type="FunFam" id="3.20.20.140:FF:000014">
    <property type="entry name" value="5-methylthioadenosine/S-adenosylhomocysteine deaminase"/>
    <property type="match status" value="1"/>
</dbReference>
<evidence type="ECO:0000256" key="2">
    <source>
        <dbReference type="ARBA" id="ARBA00022801"/>
    </source>
</evidence>
<dbReference type="InterPro" id="IPR023512">
    <property type="entry name" value="Deaminase_MtaD/DadD"/>
</dbReference>
<dbReference type="Gene3D" id="2.30.40.10">
    <property type="entry name" value="Urease, subunit C, domain 1"/>
    <property type="match status" value="1"/>
</dbReference>
<gene>
    <name evidence="5" type="ORF">MNBD_GAMMA16-551</name>
</gene>